<dbReference type="InterPro" id="IPR051011">
    <property type="entry name" value="Metal_resp_trans_reg"/>
</dbReference>
<keyword evidence="2" id="KW-0238">DNA-binding</keyword>
<dbReference type="GO" id="GO:0003700">
    <property type="term" value="F:DNA-binding transcription factor activity"/>
    <property type="evidence" value="ECO:0007669"/>
    <property type="project" value="InterPro"/>
</dbReference>
<dbReference type="GO" id="GO:0003677">
    <property type="term" value="F:DNA binding"/>
    <property type="evidence" value="ECO:0007669"/>
    <property type="project" value="UniProtKB-KW"/>
</dbReference>
<keyword evidence="6" id="KW-1185">Reference proteome</keyword>
<dbReference type="InterPro" id="IPR036388">
    <property type="entry name" value="WH-like_DNA-bd_sf"/>
</dbReference>
<dbReference type="Pfam" id="PF01022">
    <property type="entry name" value="HTH_5"/>
    <property type="match status" value="1"/>
</dbReference>
<proteinExistence type="predicted"/>
<organism evidence="5 6">
    <name type="scientific">Aurantimonas aggregata</name>
    <dbReference type="NCBI Taxonomy" id="2047720"/>
    <lineage>
        <taxon>Bacteria</taxon>
        <taxon>Pseudomonadati</taxon>
        <taxon>Pseudomonadota</taxon>
        <taxon>Alphaproteobacteria</taxon>
        <taxon>Hyphomicrobiales</taxon>
        <taxon>Aurantimonadaceae</taxon>
        <taxon>Aurantimonas</taxon>
    </lineage>
</organism>
<dbReference type="Proteomes" id="UP000476332">
    <property type="component" value="Unassembled WGS sequence"/>
</dbReference>
<keyword evidence="1" id="KW-0805">Transcription regulation</keyword>
<dbReference type="Gene3D" id="1.10.10.10">
    <property type="entry name" value="Winged helix-like DNA-binding domain superfamily/Winged helix DNA-binding domain"/>
    <property type="match status" value="1"/>
</dbReference>
<dbReference type="CDD" id="cd00090">
    <property type="entry name" value="HTH_ARSR"/>
    <property type="match status" value="1"/>
</dbReference>
<dbReference type="InterPro" id="IPR036390">
    <property type="entry name" value="WH_DNA-bd_sf"/>
</dbReference>
<dbReference type="PANTHER" id="PTHR43132:SF2">
    <property type="entry name" value="ARSENICAL RESISTANCE OPERON REPRESSOR ARSR-RELATED"/>
    <property type="match status" value="1"/>
</dbReference>
<evidence type="ECO:0000313" key="5">
    <source>
        <dbReference type="EMBL" id="NDV85463.1"/>
    </source>
</evidence>
<evidence type="ECO:0000256" key="1">
    <source>
        <dbReference type="ARBA" id="ARBA00023015"/>
    </source>
</evidence>
<dbReference type="InterPro" id="IPR011991">
    <property type="entry name" value="ArsR-like_HTH"/>
</dbReference>
<protein>
    <submittedName>
        <fullName evidence="5">Metalloregulator ArsR/SmtB family transcription factor</fullName>
    </submittedName>
</protein>
<evidence type="ECO:0000313" key="6">
    <source>
        <dbReference type="Proteomes" id="UP000476332"/>
    </source>
</evidence>
<dbReference type="SMART" id="SM00418">
    <property type="entry name" value="HTH_ARSR"/>
    <property type="match status" value="1"/>
</dbReference>
<dbReference type="PRINTS" id="PR00778">
    <property type="entry name" value="HTHARSR"/>
</dbReference>
<dbReference type="PANTHER" id="PTHR43132">
    <property type="entry name" value="ARSENICAL RESISTANCE OPERON REPRESSOR ARSR-RELATED"/>
    <property type="match status" value="1"/>
</dbReference>
<comment type="caution">
    <text evidence="5">The sequence shown here is derived from an EMBL/GenBank/DDBJ whole genome shotgun (WGS) entry which is preliminary data.</text>
</comment>
<dbReference type="NCBIfam" id="NF033788">
    <property type="entry name" value="HTH_metalloreg"/>
    <property type="match status" value="1"/>
</dbReference>
<evidence type="ECO:0000256" key="3">
    <source>
        <dbReference type="ARBA" id="ARBA00023163"/>
    </source>
</evidence>
<feature type="domain" description="HTH arsR-type" evidence="4">
    <location>
        <begin position="13"/>
        <end position="106"/>
    </location>
</feature>
<dbReference type="AlphaFoldDB" id="A0A6L9MCD3"/>
<gene>
    <name evidence="5" type="ORF">GTW51_01985</name>
</gene>
<name>A0A6L9MCD3_9HYPH</name>
<dbReference type="InterPro" id="IPR001845">
    <property type="entry name" value="HTH_ArsR_DNA-bd_dom"/>
</dbReference>
<reference evidence="5 6" key="1">
    <citation type="submission" date="2020-01" db="EMBL/GenBank/DDBJ databases">
        <title>Genomes of bacteria type strains.</title>
        <authorList>
            <person name="Chen J."/>
            <person name="Zhu S."/>
            <person name="Chen J."/>
        </authorList>
    </citation>
    <scope>NUCLEOTIDE SEQUENCE [LARGE SCALE GENOMIC DNA]</scope>
    <source>
        <strain evidence="5 6">KCTC 52919</strain>
    </source>
</reference>
<evidence type="ECO:0000256" key="2">
    <source>
        <dbReference type="ARBA" id="ARBA00023125"/>
    </source>
</evidence>
<dbReference type="EMBL" id="JAAAMJ010000001">
    <property type="protein sequence ID" value="NDV85463.1"/>
    <property type="molecule type" value="Genomic_DNA"/>
</dbReference>
<accession>A0A6L9MCD3</accession>
<keyword evidence="3" id="KW-0804">Transcription</keyword>
<sequence length="118" mass="12385">MPVAIAGSDARALDARAGEVADMLALMANAHRLRILCRLAEGEASVGMLIEEVGLSQSALSQHLARLRAGGLVTTRRAAQTIFYSLASAETQAIMAALYEVFCGPERAASLEREQAGG</sequence>
<dbReference type="RefSeq" id="WP_163042192.1">
    <property type="nucleotide sequence ID" value="NZ_JAAAMJ010000001.1"/>
</dbReference>
<dbReference type="PROSITE" id="PS50987">
    <property type="entry name" value="HTH_ARSR_2"/>
    <property type="match status" value="1"/>
</dbReference>
<evidence type="ECO:0000259" key="4">
    <source>
        <dbReference type="PROSITE" id="PS50987"/>
    </source>
</evidence>
<dbReference type="SUPFAM" id="SSF46785">
    <property type="entry name" value="Winged helix' DNA-binding domain"/>
    <property type="match status" value="1"/>
</dbReference>